<proteinExistence type="predicted"/>
<dbReference type="AlphaFoldDB" id="A0AAW8VA72"/>
<sequence>MIGTHAPKLFSSKVKQSALNADIIAEVPKYYICSRTISMRKKYWALPLSAAEIGIYREMAKFERENQPKKVPSIEDPRLVKQLLMPFKKSYVSVSPVPSCGVLHEISQRGFENKIFPLYRRIIQPTIAAWSSHGEMLLEQKGKIALLIKSLRHFTKNKKSISEYLTIRCRVEKMNVSSGMTTVLFPSITAIGGAVHTIERAVNKKLDFAVGFKNLGFTTSGGLGNALKGKKVIPQLILDEITATADIIILLKLERGASEEEKQEVLRYLQNNPLSRIAGGTTWEYSAYLAKYDDNYTFIVDRSKDVEKELEQEGIDALDVAFDKYKNKGKINEKTGVFEITEKTSMIINHTGYAFLEKPRIRTNARNNYPHAWVEPVFSLVEQEKFSKRVFWTRKEKKFGVVFRSPLNISG</sequence>
<protein>
    <submittedName>
        <fullName evidence="1">Uncharacterized protein</fullName>
    </submittedName>
</protein>
<organism evidence="1 2">
    <name type="scientific">Pasteurella multocida</name>
    <dbReference type="NCBI Taxonomy" id="747"/>
    <lineage>
        <taxon>Bacteria</taxon>
        <taxon>Pseudomonadati</taxon>
        <taxon>Pseudomonadota</taxon>
        <taxon>Gammaproteobacteria</taxon>
        <taxon>Pasteurellales</taxon>
        <taxon>Pasteurellaceae</taxon>
        <taxon>Pasteurella</taxon>
    </lineage>
</organism>
<name>A0AAW8VA72_PASMD</name>
<evidence type="ECO:0000313" key="2">
    <source>
        <dbReference type="Proteomes" id="UP001182304"/>
    </source>
</evidence>
<comment type="caution">
    <text evidence="1">The sequence shown here is derived from an EMBL/GenBank/DDBJ whole genome shotgun (WGS) entry which is preliminary data.</text>
</comment>
<dbReference type="Proteomes" id="UP001182304">
    <property type="component" value="Unassembled WGS sequence"/>
</dbReference>
<dbReference type="RefSeq" id="WP_280538448.1">
    <property type="nucleotide sequence ID" value="NZ_CP123618.1"/>
</dbReference>
<reference evidence="1" key="1">
    <citation type="submission" date="2022-07" db="EMBL/GenBank/DDBJ databases">
        <title>Sequence of Pasteurella multocoda 17BRD-035.</title>
        <authorList>
            <person name="Roy Chowdhury P."/>
            <person name="Alhamami T."/>
            <person name="Trott D.J."/>
            <person name="Djordvevic S.P."/>
        </authorList>
    </citation>
    <scope>NUCLEOTIDE SEQUENCE</scope>
    <source>
        <strain evidence="1">17BRD-035</strain>
    </source>
</reference>
<evidence type="ECO:0000313" key="1">
    <source>
        <dbReference type="EMBL" id="MDT3453371.1"/>
    </source>
</evidence>
<dbReference type="EMBL" id="JANIEN010000021">
    <property type="protein sequence ID" value="MDT3453371.1"/>
    <property type="molecule type" value="Genomic_DNA"/>
</dbReference>
<accession>A0AAW8VA72</accession>
<gene>
    <name evidence="1" type="ORF">NQF69_11425</name>
</gene>